<evidence type="ECO:0008006" key="4">
    <source>
        <dbReference type="Google" id="ProtNLM"/>
    </source>
</evidence>
<sequence length="280" mass="31154">MTELDMNDLEPMFADDPMFEASAPPDGLNYMETLFWNELVQGKAINLQLLSQSPEYKRAVDLFAGESGKAVHNGQTYWQRRQERVRQRSAENKQDAADFGLKRRPWLSQEAHTRVISQGLDDIQAGTRLRTNHYLERVGVSADDARAIARYDRTAMNETALESLKGHDVMKTVETGMQAAAGMHHGTTASCLGKVRDCYHAGLGVLAAIQAEQKRMAAEVADLKAKLANHDKRIEMVEDGIDWKTEALRLKAAGRNASEIGRALGQNPATVRKHLSRAKV</sequence>
<keyword evidence="1" id="KW-0175">Coiled coil</keyword>
<feature type="coiled-coil region" evidence="1">
    <location>
        <begin position="206"/>
        <end position="240"/>
    </location>
</feature>
<evidence type="ECO:0000313" key="3">
    <source>
        <dbReference type="Proteomes" id="UP000182476"/>
    </source>
</evidence>
<dbReference type="GeneID" id="46427636"/>
<reference evidence="2 3" key="1">
    <citation type="submission" date="2016-10" db="EMBL/GenBank/DDBJ databases">
        <authorList>
            <person name="Varghese N."/>
            <person name="Submissions S."/>
        </authorList>
    </citation>
    <scope>NUCLEOTIDE SEQUENCE [LARGE SCALE GENOMIC DNA]</scope>
    <source>
        <strain evidence="2 3">LMG 21607</strain>
    </source>
</reference>
<dbReference type="Gene3D" id="1.10.10.10">
    <property type="entry name" value="Winged helix-like DNA-binding domain superfamily/Winged helix DNA-binding domain"/>
    <property type="match status" value="1"/>
</dbReference>
<evidence type="ECO:0000256" key="1">
    <source>
        <dbReference type="SAM" id="Coils"/>
    </source>
</evidence>
<proteinExistence type="predicted"/>
<protein>
    <recommendedName>
        <fullName evidence="4">Helix-turn-helix domain-containing protein</fullName>
    </recommendedName>
</protein>
<keyword evidence="3" id="KW-1185">Reference proteome</keyword>
<organism evidence="2 3">
    <name type="scientific">Pseudomonas mandelii</name>
    <dbReference type="NCBI Taxonomy" id="75612"/>
    <lineage>
        <taxon>Bacteria</taxon>
        <taxon>Pseudomonadati</taxon>
        <taxon>Pseudomonadota</taxon>
        <taxon>Gammaproteobacteria</taxon>
        <taxon>Pseudomonadales</taxon>
        <taxon>Pseudomonadaceae</taxon>
        <taxon>Pseudomonas</taxon>
    </lineage>
</organism>
<dbReference type="InterPro" id="IPR036388">
    <property type="entry name" value="WH-like_DNA-bd_sf"/>
</dbReference>
<dbReference type="EMBL" id="LT629796">
    <property type="protein sequence ID" value="SDU03979.1"/>
    <property type="molecule type" value="Genomic_DNA"/>
</dbReference>
<dbReference type="RefSeq" id="WP_144443477.1">
    <property type="nucleotide sequence ID" value="NZ_LT629796.1"/>
</dbReference>
<dbReference type="Proteomes" id="UP000182476">
    <property type="component" value="Chromosome I"/>
</dbReference>
<name>A0ABY0VAQ9_9PSED</name>
<gene>
    <name evidence="2" type="ORF">SAMN04489801_0481</name>
</gene>
<evidence type="ECO:0000313" key="2">
    <source>
        <dbReference type="EMBL" id="SDU03979.1"/>
    </source>
</evidence>
<accession>A0ABY0VAQ9</accession>